<comment type="caution">
    <text evidence="1">The sequence shown here is derived from an EMBL/GenBank/DDBJ whole genome shotgun (WGS) entry which is preliminary data.</text>
</comment>
<evidence type="ECO:0000313" key="1">
    <source>
        <dbReference type="EMBL" id="EKY28078.1"/>
    </source>
</evidence>
<dbReference type="RefSeq" id="WP_005211545.1">
    <property type="nucleotide sequence ID" value="NZ_KB291618.1"/>
</dbReference>
<dbReference type="HOGENOM" id="CLU_147810_0_0_9"/>
<dbReference type="PATRIC" id="fig|545697.3.peg.906"/>
<dbReference type="InterPro" id="IPR038666">
    <property type="entry name" value="SSP1_head-tail_sf"/>
</dbReference>
<name>L1QJC9_9CLOT</name>
<dbReference type="AlphaFoldDB" id="L1QJC9"/>
<dbReference type="STRING" id="545697.HMPREF0216_00920"/>
<reference evidence="1 2" key="1">
    <citation type="submission" date="2012-05" db="EMBL/GenBank/DDBJ databases">
        <authorList>
            <person name="Weinstock G."/>
            <person name="Sodergren E."/>
            <person name="Lobos E.A."/>
            <person name="Fulton L."/>
            <person name="Fulton R."/>
            <person name="Courtney L."/>
            <person name="Fronick C."/>
            <person name="O'Laughlin M."/>
            <person name="Godfrey J."/>
            <person name="Wilson R.M."/>
            <person name="Miner T."/>
            <person name="Farmer C."/>
            <person name="Delehaunty K."/>
            <person name="Cordes M."/>
            <person name="Minx P."/>
            <person name="Tomlinson C."/>
            <person name="Chen J."/>
            <person name="Wollam A."/>
            <person name="Pepin K.H."/>
            <person name="Bhonagiri V."/>
            <person name="Zhang X."/>
            <person name="Suruliraj S."/>
            <person name="Warren W."/>
            <person name="Mitreva M."/>
            <person name="Mardis E.R."/>
            <person name="Wilson R.K."/>
        </authorList>
    </citation>
    <scope>NUCLEOTIDE SEQUENCE [LARGE SCALE GENOMIC DNA]</scope>
    <source>
        <strain evidence="1 2">DSM 1785</strain>
    </source>
</reference>
<evidence type="ECO:0000313" key="2">
    <source>
        <dbReference type="Proteomes" id="UP000010420"/>
    </source>
</evidence>
<dbReference type="Pfam" id="PF05521">
    <property type="entry name" value="Phage_HCP"/>
    <property type="match status" value="1"/>
</dbReference>
<accession>L1QJC9</accession>
<dbReference type="NCBIfam" id="TIGR01563">
    <property type="entry name" value="gp16_SPP1"/>
    <property type="match status" value="1"/>
</dbReference>
<proteinExistence type="predicted"/>
<dbReference type="Gene3D" id="2.40.10.270">
    <property type="entry name" value="Bacteriophage SPP1 head-tail adaptor protein"/>
    <property type="match status" value="1"/>
</dbReference>
<organism evidence="1 2">
    <name type="scientific">Clostridium celatum DSM 1785</name>
    <dbReference type="NCBI Taxonomy" id="545697"/>
    <lineage>
        <taxon>Bacteria</taxon>
        <taxon>Bacillati</taxon>
        <taxon>Bacillota</taxon>
        <taxon>Clostridia</taxon>
        <taxon>Eubacteriales</taxon>
        <taxon>Clostridiaceae</taxon>
        <taxon>Clostridium</taxon>
    </lineage>
</organism>
<sequence>MIGSLKHRITFQILVTAINENGFEVSEWKDYKTVWAKVLNLSGKEYFEAATINKEKTVKFIIRFIKDIDESMIINFEGRKYNITDINNIRYENKYCEIKAMEVDSNGEDST</sequence>
<keyword evidence="2" id="KW-1185">Reference proteome</keyword>
<gene>
    <name evidence="1" type="ORF">HMPREF0216_00920</name>
</gene>
<dbReference type="Proteomes" id="UP000010420">
    <property type="component" value="Unassembled WGS sequence"/>
</dbReference>
<dbReference type="EMBL" id="AMEZ01000026">
    <property type="protein sequence ID" value="EKY28078.1"/>
    <property type="molecule type" value="Genomic_DNA"/>
</dbReference>
<protein>
    <submittedName>
        <fullName evidence="1">Putative phage head-tail adaptor</fullName>
    </submittedName>
</protein>
<dbReference type="InterPro" id="IPR008767">
    <property type="entry name" value="Phage_SPP1_head-tail_adaptor"/>
</dbReference>
<dbReference type="eggNOG" id="COG5614">
    <property type="taxonomic scope" value="Bacteria"/>
</dbReference>